<dbReference type="EMBL" id="LAZR01026722">
    <property type="protein sequence ID" value="KKL67862.1"/>
    <property type="molecule type" value="Genomic_DNA"/>
</dbReference>
<organism evidence="1">
    <name type="scientific">marine sediment metagenome</name>
    <dbReference type="NCBI Taxonomy" id="412755"/>
    <lineage>
        <taxon>unclassified sequences</taxon>
        <taxon>metagenomes</taxon>
        <taxon>ecological metagenomes</taxon>
    </lineage>
</organism>
<evidence type="ECO:0008006" key="2">
    <source>
        <dbReference type="Google" id="ProtNLM"/>
    </source>
</evidence>
<gene>
    <name evidence="1" type="ORF">LCGC14_2130750</name>
</gene>
<reference evidence="1" key="1">
    <citation type="journal article" date="2015" name="Nature">
        <title>Complex archaea that bridge the gap between prokaryotes and eukaryotes.</title>
        <authorList>
            <person name="Spang A."/>
            <person name="Saw J.H."/>
            <person name="Jorgensen S.L."/>
            <person name="Zaremba-Niedzwiedzka K."/>
            <person name="Martijn J."/>
            <person name="Lind A.E."/>
            <person name="van Eijk R."/>
            <person name="Schleper C."/>
            <person name="Guy L."/>
            <person name="Ettema T.J."/>
        </authorList>
    </citation>
    <scope>NUCLEOTIDE SEQUENCE</scope>
</reference>
<proteinExistence type="predicted"/>
<comment type="caution">
    <text evidence="1">The sequence shown here is derived from an EMBL/GenBank/DDBJ whole genome shotgun (WGS) entry which is preliminary data.</text>
</comment>
<evidence type="ECO:0000313" key="1">
    <source>
        <dbReference type="EMBL" id="KKL67862.1"/>
    </source>
</evidence>
<name>A0A0F9GXN9_9ZZZZ</name>
<sequence length="393" mass="44922">MDLIEDFVRGTANLASPEQFRRWSAISMVSAALSRRVWTCFEDDKKLFANTYVILVSSPGLGKTRPMDLVAELLRPMSWIKRSANEVTRQRTIQDIADVFPEGKAEGERSFFFLVREMATFMPEGDAAWMQAIADLWDCPREYEKAIKGKSESSGRSEDIVYKPYVSLLFGAQPAWFAEGLPKTSYEMGFPARVFFIYADMKPERKLFLRRKQLANKGELHEGLKQLRTRKGEIMWSKPAQAAFIAWMDGGCTPVIDDPLLNSYNVRRDVHAAKIALINACARGHEEIELDDLERAWRYMFAAEVQMPAALTNAGGNVYRAQEELAVEYVQREWDRTGGRHVHEREVRRRLSKTTSTMVVERILNELIAQGRLKMLYAEKNKAPNRLLKPGVG</sequence>
<protein>
    <recommendedName>
        <fullName evidence="2">DUF3987 domain-containing protein</fullName>
    </recommendedName>
</protein>
<dbReference type="AlphaFoldDB" id="A0A0F9GXN9"/>
<accession>A0A0F9GXN9</accession>